<keyword evidence="5" id="KW-0539">Nucleus</keyword>
<dbReference type="GO" id="GO:0007004">
    <property type="term" value="P:telomere maintenance via telomerase"/>
    <property type="evidence" value="ECO:0007669"/>
    <property type="project" value="InterPro"/>
</dbReference>
<feature type="compositionally biased region" description="Polar residues" evidence="6">
    <location>
        <begin position="795"/>
        <end position="806"/>
    </location>
</feature>
<dbReference type="OrthoDB" id="3538943at2759"/>
<feature type="region of interest" description="Disordered" evidence="6">
    <location>
        <begin position="316"/>
        <end position="337"/>
    </location>
</feature>
<feature type="compositionally biased region" description="Polar residues" evidence="6">
    <location>
        <begin position="1215"/>
        <end position="1225"/>
    </location>
</feature>
<evidence type="ECO:0000256" key="1">
    <source>
        <dbReference type="ARBA" id="ARBA00004123"/>
    </source>
</evidence>
<dbReference type="GO" id="GO:0042162">
    <property type="term" value="F:telomeric DNA binding"/>
    <property type="evidence" value="ECO:0007669"/>
    <property type="project" value="InterPro"/>
</dbReference>
<feature type="region of interest" description="Disordered" evidence="6">
    <location>
        <begin position="434"/>
        <end position="559"/>
    </location>
</feature>
<keyword evidence="9" id="KW-1185">Reference proteome</keyword>
<feature type="compositionally biased region" description="Basic and acidic residues" evidence="6">
    <location>
        <begin position="466"/>
        <end position="485"/>
    </location>
</feature>
<evidence type="ECO:0000256" key="4">
    <source>
        <dbReference type="ARBA" id="ARBA00022895"/>
    </source>
</evidence>
<feature type="compositionally biased region" description="Basic and acidic residues" evidence="6">
    <location>
        <begin position="1146"/>
        <end position="1156"/>
    </location>
</feature>
<dbReference type="GO" id="GO:0005697">
    <property type="term" value="C:telomerase holoenzyme complex"/>
    <property type="evidence" value="ECO:0007669"/>
    <property type="project" value="InterPro"/>
</dbReference>
<feature type="region of interest" description="Disordered" evidence="6">
    <location>
        <begin position="843"/>
        <end position="875"/>
    </location>
</feature>
<keyword evidence="4" id="KW-0779">Telomere</keyword>
<feature type="compositionally biased region" description="Polar residues" evidence="6">
    <location>
        <begin position="1240"/>
        <end position="1250"/>
    </location>
</feature>
<feature type="compositionally biased region" description="Polar residues" evidence="6">
    <location>
        <begin position="813"/>
        <end position="825"/>
    </location>
</feature>
<feature type="compositionally biased region" description="Low complexity" evidence="6">
    <location>
        <begin position="1254"/>
        <end position="1267"/>
    </location>
</feature>
<evidence type="ECO:0000256" key="2">
    <source>
        <dbReference type="ARBA" id="ARBA00004574"/>
    </source>
</evidence>
<evidence type="ECO:0000256" key="3">
    <source>
        <dbReference type="ARBA" id="ARBA00022454"/>
    </source>
</evidence>
<feature type="domain" description="Shelterin complex subunit TPP1/Est3" evidence="7">
    <location>
        <begin position="5"/>
        <end position="120"/>
    </location>
</feature>
<dbReference type="GO" id="GO:0000781">
    <property type="term" value="C:chromosome, telomeric region"/>
    <property type="evidence" value="ECO:0007669"/>
    <property type="project" value="UniProtKB-SubCell"/>
</dbReference>
<dbReference type="HOGENOM" id="CLU_256653_0_0_1"/>
<evidence type="ECO:0000313" key="8">
    <source>
        <dbReference type="EMBL" id="KIN02374.1"/>
    </source>
</evidence>
<reference evidence="8 9" key="1">
    <citation type="submission" date="2014-04" db="EMBL/GenBank/DDBJ databases">
        <authorList>
            <consortium name="DOE Joint Genome Institute"/>
            <person name="Kuo A."/>
            <person name="Martino E."/>
            <person name="Perotto S."/>
            <person name="Kohler A."/>
            <person name="Nagy L.G."/>
            <person name="Floudas D."/>
            <person name="Copeland A."/>
            <person name="Barry K.W."/>
            <person name="Cichocki N."/>
            <person name="Veneault-Fourrey C."/>
            <person name="LaButti K."/>
            <person name="Lindquist E.A."/>
            <person name="Lipzen A."/>
            <person name="Lundell T."/>
            <person name="Morin E."/>
            <person name="Murat C."/>
            <person name="Sun H."/>
            <person name="Tunlid A."/>
            <person name="Henrissat B."/>
            <person name="Grigoriev I.V."/>
            <person name="Hibbett D.S."/>
            <person name="Martin F."/>
            <person name="Nordberg H.P."/>
            <person name="Cantor M.N."/>
            <person name="Hua S.X."/>
        </authorList>
    </citation>
    <scope>NUCLEOTIDE SEQUENCE [LARGE SCALE GENOMIC DNA]</scope>
    <source>
        <strain evidence="8 9">Zn</strain>
    </source>
</reference>
<dbReference type="InterPro" id="IPR019437">
    <property type="entry name" value="TPP1/Est3"/>
</dbReference>
<name>A0A0C3CTN9_OIDMZ</name>
<feature type="compositionally biased region" description="Polar residues" evidence="6">
    <location>
        <begin position="241"/>
        <end position="253"/>
    </location>
</feature>
<gene>
    <name evidence="8" type="ORF">OIDMADRAFT_28472</name>
</gene>
<sequence length="1397" mass="154773">MASLMQDWIAPTVLKELEAAYDCLKADYQPGQSFKNGQIRSSSKGIVTVHLKIGRHIQILDFNSRHKHPYDVTISDGTTRIQATFGEACTKNFYREKLRKFTDRTVGGVLVIEDYRLFKLIGSEGSSDFGQPLTIEKRFELNMVLDKLNSLVLSRSIKQNAPQTNDASPIQSQLDPYKIIHRHSSPTSSALPSFATQDFAGEHGRARRTAVNSKPQMAGQSAQILAVFEQVQRRVEPPSGKGSTSQLGASQGENIPHETHKSPNTSVLRSLEEDKMTMISSRVDGMANRNQGASLPPKLPESTKDQSCLLAEIKPSQQNAATPFLSEGNEKENSQESELMGTSRLRKLPNISGTVNNGNQMLKVMVVHDAVEDNPFEGLKRIPRSYVRVPEQQKAILERNSSWFQPGIHNGSSYANNVPPGVLRDLTLSIAQRSGISSRTDEPSAVRSPRNHSHPIEIDEVGMESKLNRQDNDDEDTHASEKLTGLDESDLSLPGFSSSHLGSEGGRAPSIRGSRKDTKVDNPDESANNEDETDEGTRVTWTPTPEPAESPHSHCKPSILNPEMPSSSAKFEMDGDELPQLRRGDTSVSMPPTAKVSKLFDNVFPSSSLPSEEELQMEVAHAIDDLIEEQAEEEINSQHDMRAMRAPPSTAAQGESVIQVKNTPCSVSRGFEEVISSNGIWEGDRCRHEDNSSDFVIPGTASEGRTPIFQQSLATGVSMSQSTSSGKGTDGNISTQFHMSSPIKSTYEFQETSNGLKYIIPKKGADTESVAVSTMPPPPSPGKDQSLEVGKPQVDGSSHEVSPSTGETRRIPRNTSRQVDSTFSQEEYIARDTEEMIRASRRDFKAQRAARKAKDSASVQPTSIKQQAIPSSTLNSNPDLASFAASHFAGPNISAIEQPNATTSAEPSLRQDIAMPHESEILTSSTKDGKTERGRQSKDAQREKDGSLTTINVPKSANCRTVYDEFKEIYPSYQGSEAVFINSLVYIELLIKDHGKNILRKSLWDDLIRVLADQYSEYRGESSVDKKKMAGLEFYNELDQDPVFRNQVIIPSNLQDCISSFDQEEIEQVRRIISGGRKRDRGTPVAVSPRREQLVTTEPSTPHRPRQMEAQADLQLAADARLVLQNVTTPNVQEDIDGTELERHQIKEHTDAQKEAPEEDSDDIAILDRSAIEPSQGRVKRSKTIHRPLFFETHSQFHSRQPGKVADAVAESDEISPTQKSTTPRRSLPWFAQKTKAEPSETQSAPNSTKISRRLSNLPSRSPILRLQPLQERPSTASARPQKTLSSTSINNDDPFTSFQPRIPKATVRKVKSLPNTQVLKRKKAKLHDEGYVSEKKLKFLYEYACKRKMSEIPSNSSTPNAKNTKRFCTEPIEDTPPKRFCTMPIDLDDAVEEIGK</sequence>
<feature type="compositionally biased region" description="Polar residues" evidence="6">
    <location>
        <begin position="1273"/>
        <end position="1300"/>
    </location>
</feature>
<dbReference type="Proteomes" id="UP000054321">
    <property type="component" value="Unassembled WGS sequence"/>
</dbReference>
<dbReference type="STRING" id="913774.A0A0C3CTN9"/>
<feature type="region of interest" description="Disordered" evidence="6">
    <location>
        <begin position="1352"/>
        <end position="1371"/>
    </location>
</feature>
<evidence type="ECO:0000259" key="7">
    <source>
        <dbReference type="Pfam" id="PF10341"/>
    </source>
</evidence>
<comment type="subcellular location">
    <subcellularLocation>
        <location evidence="2">Chromosome</location>
        <location evidence="2">Telomere</location>
    </subcellularLocation>
    <subcellularLocation>
        <location evidence="1">Nucleus</location>
    </subcellularLocation>
</comment>
<feature type="compositionally biased region" description="Basic and acidic residues" evidence="6">
    <location>
        <begin position="927"/>
        <end position="946"/>
    </location>
</feature>
<feature type="region of interest" description="Disordered" evidence="6">
    <location>
        <begin position="234"/>
        <end position="271"/>
    </location>
</feature>
<evidence type="ECO:0000256" key="5">
    <source>
        <dbReference type="ARBA" id="ARBA00023242"/>
    </source>
</evidence>
<dbReference type="EMBL" id="KN832875">
    <property type="protein sequence ID" value="KIN02374.1"/>
    <property type="molecule type" value="Genomic_DNA"/>
</dbReference>
<dbReference type="Pfam" id="PF10341">
    <property type="entry name" value="TPP1"/>
    <property type="match status" value="1"/>
</dbReference>
<feature type="compositionally biased region" description="Acidic residues" evidence="6">
    <location>
        <begin position="523"/>
        <end position="534"/>
    </location>
</feature>
<feature type="region of interest" description="Disordered" evidence="6">
    <location>
        <begin position="1146"/>
        <end position="1304"/>
    </location>
</feature>
<reference evidence="9" key="2">
    <citation type="submission" date="2015-01" db="EMBL/GenBank/DDBJ databases">
        <title>Evolutionary Origins and Diversification of the Mycorrhizal Mutualists.</title>
        <authorList>
            <consortium name="DOE Joint Genome Institute"/>
            <consortium name="Mycorrhizal Genomics Consortium"/>
            <person name="Kohler A."/>
            <person name="Kuo A."/>
            <person name="Nagy L.G."/>
            <person name="Floudas D."/>
            <person name="Copeland A."/>
            <person name="Barry K.W."/>
            <person name="Cichocki N."/>
            <person name="Veneault-Fourrey C."/>
            <person name="LaButti K."/>
            <person name="Lindquist E.A."/>
            <person name="Lipzen A."/>
            <person name="Lundell T."/>
            <person name="Morin E."/>
            <person name="Murat C."/>
            <person name="Riley R."/>
            <person name="Ohm R."/>
            <person name="Sun H."/>
            <person name="Tunlid A."/>
            <person name="Henrissat B."/>
            <person name="Grigoriev I.V."/>
            <person name="Hibbett D.S."/>
            <person name="Martin F."/>
        </authorList>
    </citation>
    <scope>NUCLEOTIDE SEQUENCE [LARGE SCALE GENOMIC DNA]</scope>
    <source>
        <strain evidence="9">Zn</strain>
    </source>
</reference>
<accession>A0A0C3CTN9</accession>
<proteinExistence type="predicted"/>
<dbReference type="InParanoid" id="A0A0C3CTN9"/>
<feature type="region of interest" description="Disordered" evidence="6">
    <location>
        <begin position="768"/>
        <end position="825"/>
    </location>
</feature>
<organism evidence="8 9">
    <name type="scientific">Oidiodendron maius (strain Zn)</name>
    <dbReference type="NCBI Taxonomy" id="913774"/>
    <lineage>
        <taxon>Eukaryota</taxon>
        <taxon>Fungi</taxon>
        <taxon>Dikarya</taxon>
        <taxon>Ascomycota</taxon>
        <taxon>Pezizomycotina</taxon>
        <taxon>Leotiomycetes</taxon>
        <taxon>Leotiomycetes incertae sedis</taxon>
        <taxon>Myxotrichaceae</taxon>
        <taxon>Oidiodendron</taxon>
    </lineage>
</organism>
<feature type="compositionally biased region" description="Polar residues" evidence="6">
    <location>
        <begin position="1353"/>
        <end position="1363"/>
    </location>
</feature>
<keyword evidence="3" id="KW-0158">Chromosome</keyword>
<evidence type="ECO:0000313" key="9">
    <source>
        <dbReference type="Proteomes" id="UP000054321"/>
    </source>
</evidence>
<feature type="compositionally biased region" description="Polar residues" evidence="6">
    <location>
        <begin position="857"/>
        <end position="875"/>
    </location>
</feature>
<feature type="region of interest" description="Disordered" evidence="6">
    <location>
        <begin position="918"/>
        <end position="947"/>
    </location>
</feature>
<feature type="region of interest" description="Disordered" evidence="6">
    <location>
        <begin position="1075"/>
        <end position="1108"/>
    </location>
</feature>
<protein>
    <recommendedName>
        <fullName evidence="7">Shelterin complex subunit TPP1/Est3 domain-containing protein</fullName>
    </recommendedName>
</protein>
<evidence type="ECO:0000256" key="6">
    <source>
        <dbReference type="SAM" id="MobiDB-lite"/>
    </source>
</evidence>